<dbReference type="Proteomes" id="UP001392437">
    <property type="component" value="Unassembled WGS sequence"/>
</dbReference>
<accession>A0AAW0QUN5</accession>
<dbReference type="PANTHER" id="PTHR46972:SF1">
    <property type="entry name" value="FAD DEPENDENT OXIDOREDUCTASE DOMAIN-CONTAINING PROTEIN"/>
    <property type="match status" value="1"/>
</dbReference>
<dbReference type="SUPFAM" id="SSF51905">
    <property type="entry name" value="FAD/NAD(P)-binding domain"/>
    <property type="match status" value="1"/>
</dbReference>
<evidence type="ECO:0000256" key="2">
    <source>
        <dbReference type="ARBA" id="ARBA00022630"/>
    </source>
</evidence>
<organism evidence="7 8">
    <name type="scientific">Apiospora kogelbergensis</name>
    <dbReference type="NCBI Taxonomy" id="1337665"/>
    <lineage>
        <taxon>Eukaryota</taxon>
        <taxon>Fungi</taxon>
        <taxon>Dikarya</taxon>
        <taxon>Ascomycota</taxon>
        <taxon>Pezizomycotina</taxon>
        <taxon>Sordariomycetes</taxon>
        <taxon>Xylariomycetidae</taxon>
        <taxon>Amphisphaeriales</taxon>
        <taxon>Apiosporaceae</taxon>
        <taxon>Apiospora</taxon>
    </lineage>
</organism>
<reference evidence="7 8" key="1">
    <citation type="submission" date="2023-01" db="EMBL/GenBank/DDBJ databases">
        <title>Analysis of 21 Apiospora genomes using comparative genomics revels a genus with tremendous synthesis potential of carbohydrate active enzymes and secondary metabolites.</title>
        <authorList>
            <person name="Sorensen T."/>
        </authorList>
    </citation>
    <scope>NUCLEOTIDE SEQUENCE [LARGE SCALE GENOMIC DNA]</scope>
    <source>
        <strain evidence="7 8">CBS 117206</strain>
    </source>
</reference>
<dbReference type="GO" id="GO:0071949">
    <property type="term" value="F:FAD binding"/>
    <property type="evidence" value="ECO:0007669"/>
    <property type="project" value="InterPro"/>
</dbReference>
<dbReference type="InterPro" id="IPR002938">
    <property type="entry name" value="FAD-bd"/>
</dbReference>
<keyword evidence="3" id="KW-0274">FAD</keyword>
<name>A0AAW0QUN5_9PEZI</name>
<dbReference type="PRINTS" id="PR00420">
    <property type="entry name" value="RNGMNOXGNASE"/>
</dbReference>
<dbReference type="InterPro" id="IPR036188">
    <property type="entry name" value="FAD/NAD-bd_sf"/>
</dbReference>
<comment type="caution">
    <text evidence="7">The sequence shown here is derived from an EMBL/GenBank/DDBJ whole genome shotgun (WGS) entry which is preliminary data.</text>
</comment>
<gene>
    <name evidence="7" type="ORF">PG999_007803</name>
</gene>
<feature type="domain" description="FAD-binding" evidence="6">
    <location>
        <begin position="7"/>
        <end position="172"/>
    </location>
</feature>
<evidence type="ECO:0000256" key="4">
    <source>
        <dbReference type="ARBA" id="ARBA00023002"/>
    </source>
</evidence>
<dbReference type="PANTHER" id="PTHR46972">
    <property type="entry name" value="MONOOXYGENASE ASQM-RELATED"/>
    <property type="match status" value="1"/>
</dbReference>
<dbReference type="Pfam" id="PF01494">
    <property type="entry name" value="FAD_binding_3"/>
    <property type="match status" value="2"/>
</dbReference>
<dbReference type="AlphaFoldDB" id="A0AAW0QUN5"/>
<dbReference type="EMBL" id="JAQQWP010000007">
    <property type="protein sequence ID" value="KAK8109666.1"/>
    <property type="molecule type" value="Genomic_DNA"/>
</dbReference>
<keyword evidence="2" id="KW-0285">Flavoprotein</keyword>
<sequence>MTTTPAIAIIGAGPSGLALARLLECRGVSYIIYERDAATVEGITTLGQPRAGGTLDIHAATGQRAIIEGGLLKEFEKYARYDAATFKLWDYHGTQYIDHERGSDFPEIDRGDLRKIYLDALPAEKIRWGHALKQVTKDAEGLTVLEFADGTTASGFKLVVGADGAWSKVKALINPVAPQYCGVHYIESRINPDNPVHAAVQARVGKGMLIVGGPNKLITMQNLGDGSYRVYSGARVPADFSTDGQVDFGDTDAMRSLVLSERFFGAAWAAEFRDYIRHSTDFRPWPLYHVPPASVAWDHVPGLTLVGDAAHLGPPSGEGANYAMTDALYLADKIAAHDGLEGDEALDRAVREYETEMFERGAGLIKRGVQMIDMFFTEDSPRPMVEMFSGKGVPIKEEKV</sequence>
<evidence type="ECO:0000256" key="3">
    <source>
        <dbReference type="ARBA" id="ARBA00022827"/>
    </source>
</evidence>
<proteinExistence type="predicted"/>
<dbReference type="Gene3D" id="3.50.50.60">
    <property type="entry name" value="FAD/NAD(P)-binding domain"/>
    <property type="match status" value="1"/>
</dbReference>
<evidence type="ECO:0000256" key="5">
    <source>
        <dbReference type="ARBA" id="ARBA00023033"/>
    </source>
</evidence>
<comment type="pathway">
    <text evidence="1">Secondary metabolite biosynthesis.</text>
</comment>
<evidence type="ECO:0000259" key="6">
    <source>
        <dbReference type="Pfam" id="PF01494"/>
    </source>
</evidence>
<evidence type="ECO:0000313" key="8">
    <source>
        <dbReference type="Proteomes" id="UP001392437"/>
    </source>
</evidence>
<keyword evidence="4" id="KW-0560">Oxidoreductase</keyword>
<protein>
    <recommendedName>
        <fullName evidence="6">FAD-binding domain-containing protein</fullName>
    </recommendedName>
</protein>
<evidence type="ECO:0000313" key="7">
    <source>
        <dbReference type="EMBL" id="KAK8109666.1"/>
    </source>
</evidence>
<dbReference type="GO" id="GO:0004497">
    <property type="term" value="F:monooxygenase activity"/>
    <property type="evidence" value="ECO:0007669"/>
    <property type="project" value="UniProtKB-KW"/>
</dbReference>
<evidence type="ECO:0000256" key="1">
    <source>
        <dbReference type="ARBA" id="ARBA00005179"/>
    </source>
</evidence>
<keyword evidence="5" id="KW-0503">Monooxygenase</keyword>
<keyword evidence="8" id="KW-1185">Reference proteome</keyword>
<feature type="domain" description="FAD-binding" evidence="6">
    <location>
        <begin position="303"/>
        <end position="349"/>
    </location>
</feature>